<keyword evidence="2" id="KW-1185">Reference proteome</keyword>
<organism evidence="1 2">
    <name type="scientific">Periconia macrospinosa</name>
    <dbReference type="NCBI Taxonomy" id="97972"/>
    <lineage>
        <taxon>Eukaryota</taxon>
        <taxon>Fungi</taxon>
        <taxon>Dikarya</taxon>
        <taxon>Ascomycota</taxon>
        <taxon>Pezizomycotina</taxon>
        <taxon>Dothideomycetes</taxon>
        <taxon>Pleosporomycetidae</taxon>
        <taxon>Pleosporales</taxon>
        <taxon>Massarineae</taxon>
        <taxon>Periconiaceae</taxon>
        <taxon>Periconia</taxon>
    </lineage>
</organism>
<dbReference type="Gene3D" id="3.40.50.720">
    <property type="entry name" value="NAD(P)-binding Rossmann-like Domain"/>
    <property type="match status" value="1"/>
</dbReference>
<name>A0A2V1DHQ2_9PLEO</name>
<dbReference type="Proteomes" id="UP000244855">
    <property type="component" value="Unassembled WGS sequence"/>
</dbReference>
<dbReference type="OrthoDB" id="329835at2759"/>
<dbReference type="EMBL" id="KZ805435">
    <property type="protein sequence ID" value="PVH97465.1"/>
    <property type="molecule type" value="Genomic_DNA"/>
</dbReference>
<evidence type="ECO:0000313" key="1">
    <source>
        <dbReference type="EMBL" id="PVH97465.1"/>
    </source>
</evidence>
<dbReference type="AlphaFoldDB" id="A0A2V1DHQ2"/>
<evidence type="ECO:0000313" key="2">
    <source>
        <dbReference type="Proteomes" id="UP000244855"/>
    </source>
</evidence>
<proteinExistence type="predicted"/>
<reference evidence="1 2" key="1">
    <citation type="journal article" date="2018" name="Sci. Rep.">
        <title>Comparative genomics provides insights into the lifestyle and reveals functional heterogeneity of dark septate endophytic fungi.</title>
        <authorList>
            <person name="Knapp D.G."/>
            <person name="Nemeth J.B."/>
            <person name="Barry K."/>
            <person name="Hainaut M."/>
            <person name="Henrissat B."/>
            <person name="Johnson J."/>
            <person name="Kuo A."/>
            <person name="Lim J.H.P."/>
            <person name="Lipzen A."/>
            <person name="Nolan M."/>
            <person name="Ohm R.A."/>
            <person name="Tamas L."/>
            <person name="Grigoriev I.V."/>
            <person name="Spatafora J.W."/>
            <person name="Nagy L.G."/>
            <person name="Kovacs G.M."/>
        </authorList>
    </citation>
    <scope>NUCLEOTIDE SEQUENCE [LARGE SCALE GENOMIC DNA]</scope>
    <source>
        <strain evidence="1 2">DSE2036</strain>
    </source>
</reference>
<protein>
    <submittedName>
        <fullName evidence="1">Uncharacterized protein</fullName>
    </submittedName>
</protein>
<gene>
    <name evidence="1" type="ORF">DM02DRAFT_658232</name>
</gene>
<sequence>MDLNRQLTRSDLSFKQCLIYSAYAWRRRNPIVIVQDPTSTRHSQYDCSSSHRYPSLGSTTVATIPKLEGTLSWIPLDLAACRVCTILILPTPTHHQNELIYHIENPKRQKRNTIFHPVDENLNLPLVAFREWIELLRSRVSPVPEPAAEFLRHIL</sequence>
<accession>A0A2V1DHQ2</accession>